<evidence type="ECO:0000313" key="6">
    <source>
        <dbReference type="Proteomes" id="UP000094243"/>
    </source>
</evidence>
<dbReference type="Pfam" id="PF00440">
    <property type="entry name" value="TetR_N"/>
    <property type="match status" value="1"/>
</dbReference>
<dbReference type="OrthoDB" id="3210235at2"/>
<name>A0A1E3S324_9MYCO</name>
<dbReference type="Proteomes" id="UP000094243">
    <property type="component" value="Unassembled WGS sequence"/>
</dbReference>
<dbReference type="Gene3D" id="1.10.357.10">
    <property type="entry name" value="Tetracycline Repressor, domain 2"/>
    <property type="match status" value="1"/>
</dbReference>
<dbReference type="RefSeq" id="WP_069403268.1">
    <property type="nucleotide sequence ID" value="NZ_MIGZ01000002.1"/>
</dbReference>
<dbReference type="GO" id="GO:0003700">
    <property type="term" value="F:DNA-binding transcription factor activity"/>
    <property type="evidence" value="ECO:0007669"/>
    <property type="project" value="TreeGrafter"/>
</dbReference>
<dbReference type="SUPFAM" id="SSF48498">
    <property type="entry name" value="Tetracyclin repressor-like, C-terminal domain"/>
    <property type="match status" value="1"/>
</dbReference>
<evidence type="ECO:0000256" key="1">
    <source>
        <dbReference type="ARBA" id="ARBA00023125"/>
    </source>
</evidence>
<feature type="region of interest" description="Disordered" evidence="3">
    <location>
        <begin position="1"/>
        <end position="23"/>
    </location>
</feature>
<dbReference type="EMBL" id="MIGZ01000002">
    <property type="protein sequence ID" value="ODQ96519.1"/>
    <property type="molecule type" value="Genomic_DNA"/>
</dbReference>
<dbReference type="InterPro" id="IPR001647">
    <property type="entry name" value="HTH_TetR"/>
</dbReference>
<evidence type="ECO:0000256" key="3">
    <source>
        <dbReference type="SAM" id="MobiDB-lite"/>
    </source>
</evidence>
<gene>
    <name evidence="5" type="ORF">BHQ17_00485</name>
</gene>
<dbReference type="Gene3D" id="1.10.10.60">
    <property type="entry name" value="Homeodomain-like"/>
    <property type="match status" value="1"/>
</dbReference>
<dbReference type="AlphaFoldDB" id="A0A1E3S324"/>
<dbReference type="InterPro" id="IPR041678">
    <property type="entry name" value="TetR_C_16"/>
</dbReference>
<keyword evidence="1 2" id="KW-0238">DNA-binding</keyword>
<comment type="caution">
    <text evidence="5">The sequence shown here is derived from an EMBL/GenBank/DDBJ whole genome shotgun (WGS) entry which is preliminary data.</text>
</comment>
<dbReference type="Pfam" id="PF17920">
    <property type="entry name" value="TetR_C_16"/>
    <property type="match status" value="1"/>
</dbReference>
<feature type="compositionally biased region" description="Basic and acidic residues" evidence="3">
    <location>
        <begin position="14"/>
        <end position="23"/>
    </location>
</feature>
<dbReference type="InterPro" id="IPR036271">
    <property type="entry name" value="Tet_transcr_reg_TetR-rel_C_sf"/>
</dbReference>
<dbReference type="InterPro" id="IPR050109">
    <property type="entry name" value="HTH-type_TetR-like_transc_reg"/>
</dbReference>
<evidence type="ECO:0000256" key="2">
    <source>
        <dbReference type="PROSITE-ProRule" id="PRU00335"/>
    </source>
</evidence>
<evidence type="ECO:0000259" key="4">
    <source>
        <dbReference type="PROSITE" id="PS50977"/>
    </source>
</evidence>
<proteinExistence type="predicted"/>
<dbReference type="PANTHER" id="PTHR30055">
    <property type="entry name" value="HTH-TYPE TRANSCRIPTIONAL REGULATOR RUTR"/>
    <property type="match status" value="1"/>
</dbReference>
<protein>
    <recommendedName>
        <fullName evidence="4">HTH tetR-type domain-containing protein</fullName>
    </recommendedName>
</protein>
<reference evidence="6" key="1">
    <citation type="submission" date="2016-09" db="EMBL/GenBank/DDBJ databases">
        <authorList>
            <person name="Greninger A.L."/>
            <person name="Jerome K.R."/>
            <person name="Mcnair B."/>
            <person name="Wallis C."/>
            <person name="Fang F."/>
        </authorList>
    </citation>
    <scope>NUCLEOTIDE SEQUENCE [LARGE SCALE GENOMIC DNA]</scope>
    <source>
        <strain evidence="6">M7</strain>
    </source>
</reference>
<sequence>MRVTRGSEQGNEDNASRAKKTSDQTRRDLLIAAGRRFARAGYSAVRLKDIADDVGVTAPLVIRYFGSKEAIFREIITAQTGLEIEAADLDGPIESLGIRLARTFVAYWVDRDINYPAIALIRSLDFEDGKELFEAQFTKRLVEPLARVLAGPDRKLKARLIASQAMGVFLFGLGTILEPDVRTLSDRELSRLVTLHGAALQAIIDT</sequence>
<dbReference type="SUPFAM" id="SSF46689">
    <property type="entry name" value="Homeodomain-like"/>
    <property type="match status" value="1"/>
</dbReference>
<feature type="DNA-binding region" description="H-T-H motif" evidence="2">
    <location>
        <begin position="46"/>
        <end position="65"/>
    </location>
</feature>
<feature type="domain" description="HTH tetR-type" evidence="4">
    <location>
        <begin position="23"/>
        <end position="83"/>
    </location>
</feature>
<accession>A0A1E3S324</accession>
<feature type="compositionally biased region" description="Polar residues" evidence="3">
    <location>
        <begin position="1"/>
        <end position="13"/>
    </location>
</feature>
<evidence type="ECO:0000313" key="5">
    <source>
        <dbReference type="EMBL" id="ODQ96519.1"/>
    </source>
</evidence>
<organism evidence="5 6">
    <name type="scientific">Mycolicibacterium holsaticum</name>
    <dbReference type="NCBI Taxonomy" id="152142"/>
    <lineage>
        <taxon>Bacteria</taxon>
        <taxon>Bacillati</taxon>
        <taxon>Actinomycetota</taxon>
        <taxon>Actinomycetes</taxon>
        <taxon>Mycobacteriales</taxon>
        <taxon>Mycobacteriaceae</taxon>
        <taxon>Mycolicibacterium</taxon>
    </lineage>
</organism>
<dbReference type="PANTHER" id="PTHR30055:SF146">
    <property type="entry name" value="HTH-TYPE TRANSCRIPTIONAL DUAL REGULATOR CECR"/>
    <property type="match status" value="1"/>
</dbReference>
<dbReference type="PROSITE" id="PS50977">
    <property type="entry name" value="HTH_TETR_2"/>
    <property type="match status" value="1"/>
</dbReference>
<keyword evidence="6" id="KW-1185">Reference proteome</keyword>
<dbReference type="GO" id="GO:0000976">
    <property type="term" value="F:transcription cis-regulatory region binding"/>
    <property type="evidence" value="ECO:0007669"/>
    <property type="project" value="TreeGrafter"/>
</dbReference>
<dbReference type="InterPro" id="IPR009057">
    <property type="entry name" value="Homeodomain-like_sf"/>
</dbReference>